<protein>
    <submittedName>
        <fullName evidence="1">Uncharacterized protein</fullName>
    </submittedName>
</protein>
<comment type="caution">
    <text evidence="1">The sequence shown here is derived from an EMBL/GenBank/DDBJ whole genome shotgun (WGS) entry which is preliminary data.</text>
</comment>
<organism evidence="1">
    <name type="scientific">bioreactor metagenome</name>
    <dbReference type="NCBI Taxonomy" id="1076179"/>
    <lineage>
        <taxon>unclassified sequences</taxon>
        <taxon>metagenomes</taxon>
        <taxon>ecological metagenomes</taxon>
    </lineage>
</organism>
<reference evidence="1" key="1">
    <citation type="submission" date="2019-08" db="EMBL/GenBank/DDBJ databases">
        <authorList>
            <person name="Kucharzyk K."/>
            <person name="Murdoch R.W."/>
            <person name="Higgins S."/>
            <person name="Loffler F."/>
        </authorList>
    </citation>
    <scope>NUCLEOTIDE SEQUENCE</scope>
</reference>
<accession>A0A645JME7</accession>
<name>A0A645JME7_9ZZZZ</name>
<proteinExistence type="predicted"/>
<dbReference type="EMBL" id="VSSQ01146269">
    <property type="protein sequence ID" value="MPN64828.1"/>
    <property type="molecule type" value="Genomic_DNA"/>
</dbReference>
<gene>
    <name evidence="1" type="ORF">SDC9_212605</name>
</gene>
<evidence type="ECO:0000313" key="1">
    <source>
        <dbReference type="EMBL" id="MPN64828.1"/>
    </source>
</evidence>
<sequence>MIGADMLTGYVDLTTGAKVSKVASQQAAFETELARRLGE</sequence>
<dbReference type="AlphaFoldDB" id="A0A645JME7"/>